<feature type="transmembrane region" description="Helical" evidence="7">
    <location>
        <begin position="201"/>
        <end position="221"/>
    </location>
</feature>
<protein>
    <submittedName>
        <fullName evidence="9">Surface polysaccharide O-acyltransferase-like enzyme</fullName>
    </submittedName>
</protein>
<keyword evidence="10" id="KW-1185">Reference proteome</keyword>
<dbReference type="Pfam" id="PF01757">
    <property type="entry name" value="Acyl_transf_3"/>
    <property type="match status" value="1"/>
</dbReference>
<feature type="transmembrane region" description="Helical" evidence="7">
    <location>
        <begin position="165"/>
        <end position="181"/>
    </location>
</feature>
<dbReference type="PANTHER" id="PTHR40074:SF2">
    <property type="entry name" value="O-ACETYLTRANSFERASE WECH"/>
    <property type="match status" value="1"/>
</dbReference>
<keyword evidence="9" id="KW-0012">Acyltransferase</keyword>
<evidence type="ECO:0000313" key="10">
    <source>
        <dbReference type="Proteomes" id="UP000248311"/>
    </source>
</evidence>
<dbReference type="Proteomes" id="UP000248311">
    <property type="component" value="Unassembled WGS sequence"/>
</dbReference>
<proteinExistence type="inferred from homology"/>
<dbReference type="RefSeq" id="WP_110812997.1">
    <property type="nucleotide sequence ID" value="NZ_QJTE01000001.1"/>
</dbReference>
<feature type="transmembrane region" description="Helical" evidence="7">
    <location>
        <begin position="330"/>
        <end position="348"/>
    </location>
</feature>
<dbReference type="AlphaFoldDB" id="A0A318SXB9"/>
<comment type="subcellular location">
    <subcellularLocation>
        <location evidence="1">Cell membrane</location>
        <topology evidence="1">Multi-pass membrane protein</topology>
    </subcellularLocation>
</comment>
<keyword evidence="4 7" id="KW-0812">Transmembrane</keyword>
<sequence length="378" mass="42352">MAETERYVWLDALRLTAGVSMIGLHATADAAGQPFTDYAPSERIAPMLLRAVIYIARTELFIIIALFLLLMALDRRPRPYRRVVAEQARRLLVPFAFWTVFYAFYNLVKAQSFGFEEAILAQLTDPAAWLGHLLLGDVKYHMHFIPTLFGIILAYPLYRLSVQQPALGLVVIGALFFRRELDGVIYPAFWGTEALSWLVRLVKIASYIGYGMVAGAMLGFWRRSTPQQREALIPALLFAGGLLFMGKLAGTWMTVTRGEWPHGLQVAYWADYLMPVALFALCLCLGHRRWPAWISRLAPYSFGIYLCHPIFLDLAEIALRGTQMGPMAQVLTKIALALAGTALLVAALRRCRPLAWTIGLGKLPSLQARKRAPNPELT</sequence>
<dbReference type="InterPro" id="IPR002656">
    <property type="entry name" value="Acyl_transf_3_dom"/>
</dbReference>
<dbReference type="GO" id="GO:0016413">
    <property type="term" value="F:O-acetyltransferase activity"/>
    <property type="evidence" value="ECO:0007669"/>
    <property type="project" value="TreeGrafter"/>
</dbReference>
<dbReference type="GO" id="GO:0009246">
    <property type="term" value="P:enterobacterial common antigen biosynthetic process"/>
    <property type="evidence" value="ECO:0007669"/>
    <property type="project" value="TreeGrafter"/>
</dbReference>
<feature type="transmembrane region" description="Helical" evidence="7">
    <location>
        <begin position="48"/>
        <end position="70"/>
    </location>
</feature>
<comment type="similarity">
    <text evidence="2">Belongs to the acyltransferase 3 family.</text>
</comment>
<feature type="transmembrane region" description="Helical" evidence="7">
    <location>
        <begin position="91"/>
        <end position="108"/>
    </location>
</feature>
<evidence type="ECO:0000256" key="6">
    <source>
        <dbReference type="ARBA" id="ARBA00023136"/>
    </source>
</evidence>
<keyword evidence="5 7" id="KW-1133">Transmembrane helix</keyword>
<dbReference type="GO" id="GO:0005886">
    <property type="term" value="C:plasma membrane"/>
    <property type="evidence" value="ECO:0007669"/>
    <property type="project" value="UniProtKB-SubCell"/>
</dbReference>
<keyword evidence="9" id="KW-0808">Transferase</keyword>
<reference evidence="9 10" key="1">
    <citation type="submission" date="2018-06" db="EMBL/GenBank/DDBJ databases">
        <title>Genomic Encyclopedia of Type Strains, Phase III (KMG-III): the genomes of soil and plant-associated and newly described type strains.</title>
        <authorList>
            <person name="Whitman W."/>
        </authorList>
    </citation>
    <scope>NUCLEOTIDE SEQUENCE [LARGE SCALE GENOMIC DNA]</scope>
    <source>
        <strain evidence="9 10">CECT 9025</strain>
    </source>
</reference>
<keyword evidence="6 7" id="KW-0472">Membrane</keyword>
<name>A0A318SXB9_9RHOB</name>
<keyword evidence="3" id="KW-1003">Cell membrane</keyword>
<feature type="transmembrane region" description="Helical" evidence="7">
    <location>
        <begin position="297"/>
        <end position="318"/>
    </location>
</feature>
<evidence type="ECO:0000256" key="1">
    <source>
        <dbReference type="ARBA" id="ARBA00004651"/>
    </source>
</evidence>
<feature type="transmembrane region" description="Helical" evidence="7">
    <location>
        <begin position="233"/>
        <end position="254"/>
    </location>
</feature>
<dbReference type="EMBL" id="QJTE01000001">
    <property type="protein sequence ID" value="PYE85995.1"/>
    <property type="molecule type" value="Genomic_DNA"/>
</dbReference>
<evidence type="ECO:0000256" key="5">
    <source>
        <dbReference type="ARBA" id="ARBA00022989"/>
    </source>
</evidence>
<dbReference type="OrthoDB" id="1072135at2"/>
<evidence type="ECO:0000313" key="9">
    <source>
        <dbReference type="EMBL" id="PYE85995.1"/>
    </source>
</evidence>
<organism evidence="9 10">
    <name type="scientific">Pseudoroseicyclus aestuarii</name>
    <dbReference type="NCBI Taxonomy" id="1795041"/>
    <lineage>
        <taxon>Bacteria</taxon>
        <taxon>Pseudomonadati</taxon>
        <taxon>Pseudomonadota</taxon>
        <taxon>Alphaproteobacteria</taxon>
        <taxon>Rhodobacterales</taxon>
        <taxon>Paracoccaceae</taxon>
        <taxon>Pseudoroseicyclus</taxon>
    </lineage>
</organism>
<gene>
    <name evidence="9" type="ORF">DFP88_101670</name>
</gene>
<feature type="transmembrane region" description="Helical" evidence="7">
    <location>
        <begin position="7"/>
        <end position="28"/>
    </location>
</feature>
<feature type="domain" description="Acyltransferase 3" evidence="8">
    <location>
        <begin position="8"/>
        <end position="344"/>
    </location>
</feature>
<evidence type="ECO:0000256" key="2">
    <source>
        <dbReference type="ARBA" id="ARBA00007400"/>
    </source>
</evidence>
<evidence type="ECO:0000259" key="8">
    <source>
        <dbReference type="Pfam" id="PF01757"/>
    </source>
</evidence>
<evidence type="ECO:0000256" key="3">
    <source>
        <dbReference type="ARBA" id="ARBA00022475"/>
    </source>
</evidence>
<evidence type="ECO:0000256" key="7">
    <source>
        <dbReference type="SAM" id="Phobius"/>
    </source>
</evidence>
<feature type="transmembrane region" description="Helical" evidence="7">
    <location>
        <begin position="140"/>
        <end position="158"/>
    </location>
</feature>
<comment type="caution">
    <text evidence="9">The sequence shown here is derived from an EMBL/GenBank/DDBJ whole genome shotgun (WGS) entry which is preliminary data.</text>
</comment>
<accession>A0A318SXB9</accession>
<dbReference type="PANTHER" id="PTHR40074">
    <property type="entry name" value="O-ACETYLTRANSFERASE WECH"/>
    <property type="match status" value="1"/>
</dbReference>
<feature type="transmembrane region" description="Helical" evidence="7">
    <location>
        <begin position="266"/>
        <end position="285"/>
    </location>
</feature>
<evidence type="ECO:0000256" key="4">
    <source>
        <dbReference type="ARBA" id="ARBA00022692"/>
    </source>
</evidence>